<evidence type="ECO:0000313" key="2">
    <source>
        <dbReference type="EMBL" id="KAL0479267.1"/>
    </source>
</evidence>
<dbReference type="Proteomes" id="UP001431209">
    <property type="component" value="Unassembled WGS sequence"/>
</dbReference>
<feature type="compositionally biased region" description="Low complexity" evidence="1">
    <location>
        <begin position="83"/>
        <end position="92"/>
    </location>
</feature>
<organism evidence="2 3">
    <name type="scientific">Acrasis kona</name>
    <dbReference type="NCBI Taxonomy" id="1008807"/>
    <lineage>
        <taxon>Eukaryota</taxon>
        <taxon>Discoba</taxon>
        <taxon>Heterolobosea</taxon>
        <taxon>Tetramitia</taxon>
        <taxon>Eutetramitia</taxon>
        <taxon>Acrasidae</taxon>
        <taxon>Acrasis</taxon>
    </lineage>
</organism>
<evidence type="ECO:0000256" key="1">
    <source>
        <dbReference type="SAM" id="MobiDB-lite"/>
    </source>
</evidence>
<name>A0AAW2YPK9_9EUKA</name>
<reference evidence="2 3" key="1">
    <citation type="submission" date="2024-03" db="EMBL/GenBank/DDBJ databases">
        <title>The Acrasis kona genome and developmental transcriptomes reveal deep origins of eukaryotic multicellular pathways.</title>
        <authorList>
            <person name="Sheikh S."/>
            <person name="Fu C.-J."/>
            <person name="Brown M.W."/>
            <person name="Baldauf S.L."/>
        </authorList>
    </citation>
    <scope>NUCLEOTIDE SEQUENCE [LARGE SCALE GENOMIC DNA]</scope>
    <source>
        <strain evidence="2 3">ATCC MYA-3509</strain>
    </source>
</reference>
<keyword evidence="3" id="KW-1185">Reference proteome</keyword>
<feature type="non-terminal residue" evidence="2">
    <location>
        <position position="143"/>
    </location>
</feature>
<proteinExistence type="predicted"/>
<accession>A0AAW2YPK9</accession>
<feature type="region of interest" description="Disordered" evidence="1">
    <location>
        <begin position="73"/>
        <end position="95"/>
    </location>
</feature>
<dbReference type="EMBL" id="JAOPGA020000522">
    <property type="protein sequence ID" value="KAL0479267.1"/>
    <property type="molecule type" value="Genomic_DNA"/>
</dbReference>
<dbReference type="AlphaFoldDB" id="A0AAW2YPK9"/>
<gene>
    <name evidence="2" type="ORF">AKO1_008083</name>
</gene>
<evidence type="ECO:0000313" key="3">
    <source>
        <dbReference type="Proteomes" id="UP001431209"/>
    </source>
</evidence>
<sequence>MRTATPAKKLRPLKYLAEPLPTSTEGNINCDYLSLLTPFKVESWSPDENMMRKTEYSNNIKHRKVEFAKEFRKYNKPNPPKLKGPNELKLLNTQPKIKKLKERRCSTRGWDNEPTIPAFDYTLLYMKEVKEPIHEMYNYRKTN</sequence>
<protein>
    <submittedName>
        <fullName evidence="2">Uncharacterized protein</fullName>
    </submittedName>
</protein>
<comment type="caution">
    <text evidence="2">The sequence shown here is derived from an EMBL/GenBank/DDBJ whole genome shotgun (WGS) entry which is preliminary data.</text>
</comment>